<reference evidence="2" key="1">
    <citation type="submission" date="2021-01" db="EMBL/GenBank/DDBJ databases">
        <title>Whole genome shotgun sequence of Virgisporangium ochraceum NBRC 16418.</title>
        <authorList>
            <person name="Komaki H."/>
            <person name="Tamura T."/>
        </authorList>
    </citation>
    <scope>NUCLEOTIDE SEQUENCE</scope>
    <source>
        <strain evidence="2">NBRC 16418</strain>
    </source>
</reference>
<accession>A0A8J4EGV9</accession>
<proteinExistence type="predicted"/>
<dbReference type="EMBL" id="BOPH01000129">
    <property type="protein sequence ID" value="GIJ74111.1"/>
    <property type="molecule type" value="Genomic_DNA"/>
</dbReference>
<sequence>MLLAWTAFLSNDGEVQLRIESALARDPDLLDPILLGISEHSEQHDRSAVGGPPDIDVHIETVPAWFPRSAVVAEIRRRYPDLQPTQMTPNLRRARTGALAVSPPTSCTSSPTPPDGNAAQSMPDRHRTVSRTVYDGPLPASTR</sequence>
<name>A0A8J4EGV9_9ACTN</name>
<evidence type="ECO:0000313" key="3">
    <source>
        <dbReference type="Proteomes" id="UP000635606"/>
    </source>
</evidence>
<feature type="region of interest" description="Disordered" evidence="1">
    <location>
        <begin position="96"/>
        <end position="143"/>
    </location>
</feature>
<gene>
    <name evidence="2" type="ORF">Voc01_090280</name>
</gene>
<dbReference type="AlphaFoldDB" id="A0A8J4EGV9"/>
<evidence type="ECO:0000256" key="1">
    <source>
        <dbReference type="SAM" id="MobiDB-lite"/>
    </source>
</evidence>
<organism evidence="2 3">
    <name type="scientific">Virgisporangium ochraceum</name>
    <dbReference type="NCBI Taxonomy" id="65505"/>
    <lineage>
        <taxon>Bacteria</taxon>
        <taxon>Bacillati</taxon>
        <taxon>Actinomycetota</taxon>
        <taxon>Actinomycetes</taxon>
        <taxon>Micromonosporales</taxon>
        <taxon>Micromonosporaceae</taxon>
        <taxon>Virgisporangium</taxon>
    </lineage>
</organism>
<evidence type="ECO:0000313" key="2">
    <source>
        <dbReference type="EMBL" id="GIJ74111.1"/>
    </source>
</evidence>
<comment type="caution">
    <text evidence="2">The sequence shown here is derived from an EMBL/GenBank/DDBJ whole genome shotgun (WGS) entry which is preliminary data.</text>
</comment>
<keyword evidence="3" id="KW-1185">Reference proteome</keyword>
<dbReference type="Proteomes" id="UP000635606">
    <property type="component" value="Unassembled WGS sequence"/>
</dbReference>
<protein>
    <submittedName>
        <fullName evidence="2">Uncharacterized protein</fullName>
    </submittedName>
</protein>